<evidence type="ECO:0000256" key="4">
    <source>
        <dbReference type="ARBA" id="ARBA00022741"/>
    </source>
</evidence>
<dbReference type="PANTHER" id="PTHR22594:SF36">
    <property type="entry name" value="ASPARAGINE--TRNA LIGASE, CYTOPLASMIC 2"/>
    <property type="match status" value="1"/>
</dbReference>
<feature type="region of interest" description="Disordered" evidence="9">
    <location>
        <begin position="130"/>
        <end position="152"/>
    </location>
</feature>
<dbReference type="InterPro" id="IPR045864">
    <property type="entry name" value="aa-tRNA-synth_II/BPL/LPL"/>
</dbReference>
<accession>A0AAV1SF55</accession>
<evidence type="ECO:0000259" key="10">
    <source>
        <dbReference type="Pfam" id="PF00152"/>
    </source>
</evidence>
<dbReference type="InterPro" id="IPR004364">
    <property type="entry name" value="Aa-tRNA-synt_II"/>
</dbReference>
<reference evidence="11 12" key="1">
    <citation type="submission" date="2024-01" db="EMBL/GenBank/DDBJ databases">
        <authorList>
            <person name="Waweru B."/>
        </authorList>
    </citation>
    <scope>NUCLEOTIDE SEQUENCE [LARGE SCALE GENOMIC DNA]</scope>
</reference>
<gene>
    <name evidence="11" type="ORF">DCAF_LOCUS22143</name>
</gene>
<organism evidence="11 12">
    <name type="scientific">Dovyalis caffra</name>
    <dbReference type="NCBI Taxonomy" id="77055"/>
    <lineage>
        <taxon>Eukaryota</taxon>
        <taxon>Viridiplantae</taxon>
        <taxon>Streptophyta</taxon>
        <taxon>Embryophyta</taxon>
        <taxon>Tracheophyta</taxon>
        <taxon>Spermatophyta</taxon>
        <taxon>Magnoliopsida</taxon>
        <taxon>eudicotyledons</taxon>
        <taxon>Gunneridae</taxon>
        <taxon>Pentapetalae</taxon>
        <taxon>rosids</taxon>
        <taxon>fabids</taxon>
        <taxon>Malpighiales</taxon>
        <taxon>Salicaceae</taxon>
        <taxon>Flacourtieae</taxon>
        <taxon>Dovyalis</taxon>
    </lineage>
</organism>
<keyword evidence="4" id="KW-0547">Nucleotide-binding</keyword>
<dbReference type="Gene3D" id="3.30.930.10">
    <property type="entry name" value="Bira Bifunctional Protein, Domain 2"/>
    <property type="match status" value="1"/>
</dbReference>
<feature type="compositionally biased region" description="Low complexity" evidence="9">
    <location>
        <begin position="76"/>
        <end position="89"/>
    </location>
</feature>
<evidence type="ECO:0000256" key="9">
    <source>
        <dbReference type="SAM" id="MobiDB-lite"/>
    </source>
</evidence>
<dbReference type="SUPFAM" id="SSF55681">
    <property type="entry name" value="Class II aaRS and biotin synthetases"/>
    <property type="match status" value="1"/>
</dbReference>
<keyword evidence="12" id="KW-1185">Reference proteome</keyword>
<feature type="coiled-coil region" evidence="8">
    <location>
        <begin position="371"/>
        <end position="418"/>
    </location>
</feature>
<comment type="caution">
    <text evidence="11">The sequence shown here is derived from an EMBL/GenBank/DDBJ whole genome shotgun (WGS) entry which is preliminary data.</text>
</comment>
<dbReference type="GO" id="GO:0005524">
    <property type="term" value="F:ATP binding"/>
    <property type="evidence" value="ECO:0007669"/>
    <property type="project" value="UniProtKB-KW"/>
</dbReference>
<dbReference type="NCBIfam" id="TIGR00457">
    <property type="entry name" value="asnS"/>
    <property type="match status" value="1"/>
</dbReference>
<dbReference type="NCBIfam" id="NF003037">
    <property type="entry name" value="PRK03932.1"/>
    <property type="match status" value="1"/>
</dbReference>
<dbReference type="InterPro" id="IPR004522">
    <property type="entry name" value="Asn-tRNA-ligase"/>
</dbReference>
<keyword evidence="6" id="KW-0648">Protein biosynthesis</keyword>
<evidence type="ECO:0000256" key="3">
    <source>
        <dbReference type="ARBA" id="ARBA00022598"/>
    </source>
</evidence>
<comment type="similarity">
    <text evidence="1">Belongs to the class-II aminoacyl-tRNA synthetase family.</text>
</comment>
<protein>
    <recommendedName>
        <fullName evidence="2">asparagine--tRNA ligase</fullName>
        <ecNumber evidence="2">6.1.1.22</ecNumber>
    </recommendedName>
</protein>
<name>A0AAV1SF55_9ROSI</name>
<proteinExistence type="inferred from homology"/>
<dbReference type="EMBL" id="CAWUPB010001173">
    <property type="protein sequence ID" value="CAK7349427.1"/>
    <property type="molecule type" value="Genomic_DNA"/>
</dbReference>
<evidence type="ECO:0000313" key="12">
    <source>
        <dbReference type="Proteomes" id="UP001314170"/>
    </source>
</evidence>
<keyword evidence="5" id="KW-0067">ATP-binding</keyword>
<dbReference type="EC" id="6.1.1.22" evidence="2"/>
<sequence>MASQDSIIASQQPVKPSQEPKITSPEPKVIPQEPKLTSSEPKMISQEPKLTSSEPKMISQEPKLASSKPKMISQASNTSSQETLTTSSSSLSSKFSNRVVLKTILEQSDGVLGLVGKRVVVGGWVKSSREVKEEPVPAPQPQTNARPNVSPGPKNVSCVELFQSRIPIFRSIIKILGGGSGGGGSNYPALEKVEEPANIPRPPPPSIAYLLVSDGSSVASLQVVVGSSIPAPSQLLPIGTCILAEGVLKQPSMPGKHRIELEVERILHIGTVDQERYPLSKKRLPLEILRDFSHFRPRTTTVASVMRIRSALTFATQTFFHNNGFLDVQVPIITTTDGEGFSEKFQVTTLLGKEGKKEAAKASDDIEGVSLEVVKAAIREKSNLVEELKRSESNREALVSAIQDLRKTNQLVSQLEAKEKLKSGPSMKVYKDFFSQQTYLSVSGLLHLESYACALGNVFSFGPRFRADRKETAKRIAEMWMVEVQMAFSQLEDAMNYADNYFKFLCKWILENCSEDMKFGSNRIDNTSINRLQSTMSCSIGKISYMEAVDILKKATGIRFAIKDEWGFALTAEHLSYLADDYYKRPVIIYDYPKEIKPFYVRLNDDGKTVAAFDMVVPKVGTIITGGQSEERFDMLSARIDELGLPREQYEWYLDLRRHGTVEHSGFSVGFDLMVLFTTGLYDVRDVIPFPRSYGKANN</sequence>
<evidence type="ECO:0000256" key="8">
    <source>
        <dbReference type="SAM" id="Coils"/>
    </source>
</evidence>
<feature type="compositionally biased region" description="Polar residues" evidence="9">
    <location>
        <begin position="1"/>
        <end position="15"/>
    </location>
</feature>
<feature type="region of interest" description="Disordered" evidence="9">
    <location>
        <begin position="1"/>
        <end position="89"/>
    </location>
</feature>
<keyword evidence="8" id="KW-0175">Coiled coil</keyword>
<feature type="domain" description="Aminoacyl-tRNA synthetase class II (D/K/N)" evidence="10">
    <location>
        <begin position="431"/>
        <end position="692"/>
    </location>
</feature>
<evidence type="ECO:0000256" key="5">
    <source>
        <dbReference type="ARBA" id="ARBA00022840"/>
    </source>
</evidence>
<evidence type="ECO:0000313" key="11">
    <source>
        <dbReference type="EMBL" id="CAK7349427.1"/>
    </source>
</evidence>
<keyword evidence="7" id="KW-0030">Aminoacyl-tRNA synthetase</keyword>
<dbReference type="AlphaFoldDB" id="A0AAV1SF55"/>
<dbReference type="GO" id="GO:0005739">
    <property type="term" value="C:mitochondrion"/>
    <property type="evidence" value="ECO:0007669"/>
    <property type="project" value="TreeGrafter"/>
</dbReference>
<dbReference type="GO" id="GO:0006421">
    <property type="term" value="P:asparaginyl-tRNA aminoacylation"/>
    <property type="evidence" value="ECO:0007669"/>
    <property type="project" value="InterPro"/>
</dbReference>
<evidence type="ECO:0000256" key="7">
    <source>
        <dbReference type="ARBA" id="ARBA00023146"/>
    </source>
</evidence>
<feature type="domain" description="Aminoacyl-tRNA synthetase class II (D/K/N)" evidence="10">
    <location>
        <begin position="292"/>
        <end position="349"/>
    </location>
</feature>
<evidence type="ECO:0000256" key="6">
    <source>
        <dbReference type="ARBA" id="ARBA00022917"/>
    </source>
</evidence>
<dbReference type="Pfam" id="PF00152">
    <property type="entry name" value="tRNA-synt_2"/>
    <property type="match status" value="2"/>
</dbReference>
<keyword evidence="3" id="KW-0436">Ligase</keyword>
<dbReference type="Proteomes" id="UP001314170">
    <property type="component" value="Unassembled WGS sequence"/>
</dbReference>
<evidence type="ECO:0000256" key="2">
    <source>
        <dbReference type="ARBA" id="ARBA00012816"/>
    </source>
</evidence>
<dbReference type="PANTHER" id="PTHR22594">
    <property type="entry name" value="ASPARTYL/LYSYL-TRNA SYNTHETASE"/>
    <property type="match status" value="1"/>
</dbReference>
<dbReference type="GO" id="GO:0004816">
    <property type="term" value="F:asparagine-tRNA ligase activity"/>
    <property type="evidence" value="ECO:0007669"/>
    <property type="project" value="UniProtKB-EC"/>
</dbReference>
<evidence type="ECO:0000256" key="1">
    <source>
        <dbReference type="ARBA" id="ARBA00008226"/>
    </source>
</evidence>